<keyword evidence="1 2" id="KW-0732">Signal</keyword>
<evidence type="ECO:0000259" key="3">
    <source>
        <dbReference type="PROSITE" id="PS51272"/>
    </source>
</evidence>
<dbReference type="PROSITE" id="PS51272">
    <property type="entry name" value="SLH"/>
    <property type="match status" value="3"/>
</dbReference>
<feature type="domain" description="SLH" evidence="3">
    <location>
        <begin position="148"/>
        <end position="206"/>
    </location>
</feature>
<feature type="chain" id="PRO_5031239131" description="SLH domain-containing protein" evidence="2">
    <location>
        <begin position="25"/>
        <end position="261"/>
    </location>
</feature>
<accession>A0A7X0LW93</accession>
<reference evidence="4 5" key="1">
    <citation type="submission" date="2020-08" db="EMBL/GenBank/DDBJ databases">
        <title>Genomic Encyclopedia of Type Strains, Phase IV (KMG-IV): sequencing the most valuable type-strain genomes for metagenomic binning, comparative biology and taxonomic classification.</title>
        <authorList>
            <person name="Goeker M."/>
        </authorList>
    </citation>
    <scope>NUCLEOTIDE SEQUENCE [LARGE SCALE GENOMIC DNA]</scope>
    <source>
        <strain evidence="4 5">DSM 5391</strain>
    </source>
</reference>
<evidence type="ECO:0000256" key="1">
    <source>
        <dbReference type="ARBA" id="ARBA00022729"/>
    </source>
</evidence>
<proteinExistence type="predicted"/>
<evidence type="ECO:0000256" key="2">
    <source>
        <dbReference type="SAM" id="SignalP"/>
    </source>
</evidence>
<dbReference type="Proteomes" id="UP000531594">
    <property type="component" value="Unassembled WGS sequence"/>
</dbReference>
<protein>
    <recommendedName>
        <fullName evidence="3">SLH domain-containing protein</fullName>
    </recommendedName>
</protein>
<dbReference type="EMBL" id="JACHGK010000013">
    <property type="protein sequence ID" value="MBB6446816.1"/>
    <property type="molecule type" value="Genomic_DNA"/>
</dbReference>
<gene>
    <name evidence="4" type="ORF">HNR53_003480</name>
</gene>
<evidence type="ECO:0000313" key="4">
    <source>
        <dbReference type="EMBL" id="MBB6446816.1"/>
    </source>
</evidence>
<dbReference type="PANTHER" id="PTHR43308:SF5">
    <property type="entry name" value="S-LAYER PROTEIN _ PEPTIDOGLYCAN ENDO-BETA-N-ACETYLGLUCOSAMINIDASE"/>
    <property type="match status" value="1"/>
</dbReference>
<feature type="signal peptide" evidence="2">
    <location>
        <begin position="1"/>
        <end position="24"/>
    </location>
</feature>
<dbReference type="RefSeq" id="WP_184528144.1">
    <property type="nucleotide sequence ID" value="NZ_JACHGK010000013.1"/>
</dbReference>
<evidence type="ECO:0000313" key="5">
    <source>
        <dbReference type="Proteomes" id="UP000531594"/>
    </source>
</evidence>
<comment type="caution">
    <text evidence="4">The sequence shown here is derived from an EMBL/GenBank/DDBJ whole genome shotgun (WGS) entry which is preliminary data.</text>
</comment>
<organism evidence="4 5">
    <name type="scientific">Bacillus benzoevorans</name>
    <dbReference type="NCBI Taxonomy" id="1456"/>
    <lineage>
        <taxon>Bacteria</taxon>
        <taxon>Bacillati</taxon>
        <taxon>Bacillota</taxon>
        <taxon>Bacilli</taxon>
        <taxon>Bacillales</taxon>
        <taxon>Bacillaceae</taxon>
        <taxon>Bacillus</taxon>
    </lineage>
</organism>
<dbReference type="AlphaFoldDB" id="A0A7X0LW93"/>
<feature type="domain" description="SLH" evidence="3">
    <location>
        <begin position="24"/>
        <end position="87"/>
    </location>
</feature>
<sequence length="261" mass="28162">MKKLIRLVLFVLVLGLVAPVNGQAASRFKDVSTSYTFYDEVLYLSGKGVISGYADGTFKPNITVTRAQAAMMLGRALNLSGEPRNTKFKDVTAYVTGSGYIAAAVEKGIISGYADGTYRPHDSVTRAQMAIFLNRAFTLTKGTENGFSDVSTKMAAYQSILNVSANGIASGYADGTYRPNLAVTRGQFSAFMARTLEPSFRAAVVHFPDKKFEKAIRETLNKPMGNITVADMNSIRKIEAPGVSGSGILLKISQGLNMQRI</sequence>
<dbReference type="Pfam" id="PF00395">
    <property type="entry name" value="SLH"/>
    <property type="match status" value="3"/>
</dbReference>
<name>A0A7X0LW93_9BACI</name>
<dbReference type="PANTHER" id="PTHR43308">
    <property type="entry name" value="OUTER MEMBRANE PROTEIN ALPHA-RELATED"/>
    <property type="match status" value="1"/>
</dbReference>
<dbReference type="InterPro" id="IPR051465">
    <property type="entry name" value="Cell_Envelope_Struct_Comp"/>
</dbReference>
<feature type="domain" description="SLH" evidence="3">
    <location>
        <begin position="88"/>
        <end position="147"/>
    </location>
</feature>
<keyword evidence="5" id="KW-1185">Reference proteome</keyword>
<dbReference type="InterPro" id="IPR001119">
    <property type="entry name" value="SLH_dom"/>
</dbReference>